<organism evidence="1 2">
    <name type="scientific">Kibdelosporangium aridum</name>
    <dbReference type="NCBI Taxonomy" id="2030"/>
    <lineage>
        <taxon>Bacteria</taxon>
        <taxon>Bacillati</taxon>
        <taxon>Actinomycetota</taxon>
        <taxon>Actinomycetes</taxon>
        <taxon>Pseudonocardiales</taxon>
        <taxon>Pseudonocardiaceae</taxon>
        <taxon>Kibdelosporangium</taxon>
    </lineage>
</organism>
<protein>
    <submittedName>
        <fullName evidence="1">Serine/threonine-protein kinase RsbW</fullName>
    </submittedName>
</protein>
<keyword evidence="1" id="KW-0808">Transferase</keyword>
<dbReference type="EMBL" id="FWXV01000001">
    <property type="protein sequence ID" value="SMC53631.1"/>
    <property type="molecule type" value="Genomic_DNA"/>
</dbReference>
<proteinExistence type="predicted"/>
<dbReference type="GO" id="GO:0016301">
    <property type="term" value="F:kinase activity"/>
    <property type="evidence" value="ECO:0007669"/>
    <property type="project" value="UniProtKB-KW"/>
</dbReference>
<dbReference type="Gene3D" id="3.30.565.10">
    <property type="entry name" value="Histidine kinase-like ATPase, C-terminal domain"/>
    <property type="match status" value="1"/>
</dbReference>
<sequence length="142" mass="15424">MRVTKPEQPDPSGDEIEVRVAADAAQLPMLRAITSAVAMRQDYDLDSIADLKMAVDEACSMLVLRAITGSILTVRFTPKNEIKVVATVLSDSDEWPDTSMFSWHVLSTLTDSLEAGVTQAPADPGGHGLWIELTKRNGLVNE</sequence>
<dbReference type="InterPro" id="IPR036890">
    <property type="entry name" value="HATPase_C_sf"/>
</dbReference>
<reference evidence="1 2" key="1">
    <citation type="submission" date="2017-04" db="EMBL/GenBank/DDBJ databases">
        <authorList>
            <person name="Afonso C.L."/>
            <person name="Miller P.J."/>
            <person name="Scott M.A."/>
            <person name="Spackman E."/>
            <person name="Goraichik I."/>
            <person name="Dimitrov K.M."/>
            <person name="Suarez D.L."/>
            <person name="Swayne D.E."/>
        </authorList>
    </citation>
    <scope>NUCLEOTIDE SEQUENCE [LARGE SCALE GENOMIC DNA]</scope>
    <source>
        <strain evidence="1 2">DSM 43828</strain>
    </source>
</reference>
<dbReference type="Proteomes" id="UP000192674">
    <property type="component" value="Unassembled WGS sequence"/>
</dbReference>
<accession>A0A1Y5WWH0</accession>
<keyword evidence="1" id="KW-0418">Kinase</keyword>
<keyword evidence="2" id="KW-1185">Reference proteome</keyword>
<evidence type="ECO:0000313" key="2">
    <source>
        <dbReference type="Proteomes" id="UP000192674"/>
    </source>
</evidence>
<gene>
    <name evidence="1" type="ORF">SAMN05661093_00437</name>
</gene>
<evidence type="ECO:0000313" key="1">
    <source>
        <dbReference type="EMBL" id="SMC53631.1"/>
    </source>
</evidence>
<dbReference type="AlphaFoldDB" id="A0A1Y5WWH0"/>
<name>A0A1Y5WWH0_KIBAR</name>